<proteinExistence type="predicted"/>
<sequence>MDVSASCAVHHIILHCNSASTSFSGGVRYLYIGRINSSLFSTYSPVFLNMSPPSQISTETNTTAVPSSVTVTSSRGYTLGERGSHNIAKGMPHPYPVPKFTDKHEERKWAKQHMAGAFRVFARKGYTEGTAGHISLRDPVDPTTFWINPLAKHFGLIKASDLVHCDEHGNVLPDGPQSAINAAGFAIHSAVHKARPDVIAACHTHSIYGKTFSAMGRPLDMISQDVCTFYKSHSVYSDFGGVALEAEEGKAIAASLGDGKGVILQNHGLLTVGQTVDEAAYLFTLMERSCEAQLLADAALRPGEKLKICGDEEAAYTEYMAADPETLYTEFQPDFEMELYHNNDFLN</sequence>
<gene>
    <name evidence="1" type="ORF">EJF14_80003</name>
</gene>
<name>A0ACD0WRY5_CLALS</name>
<evidence type="ECO:0000313" key="2">
    <source>
        <dbReference type="Proteomes" id="UP000326582"/>
    </source>
</evidence>
<reference evidence="2" key="1">
    <citation type="journal article" date="2019" name="MBio">
        <title>Comparative genomics for the elucidation of multidrug resistance (MDR) in Candida lusitaniae.</title>
        <authorList>
            <person name="Kannan A."/>
            <person name="Asner S.A."/>
            <person name="Trachsel E."/>
            <person name="Kelly S."/>
            <person name="Parker J."/>
            <person name="Sanglard D."/>
        </authorList>
    </citation>
    <scope>NUCLEOTIDE SEQUENCE [LARGE SCALE GENOMIC DNA]</scope>
    <source>
        <strain evidence="2">P1</strain>
    </source>
</reference>
<protein>
    <submittedName>
        <fullName evidence="1">Meiotically up-regulated protein</fullName>
    </submittedName>
</protein>
<accession>A0ACD0WRY5</accession>
<keyword evidence="2" id="KW-1185">Reference proteome</keyword>
<evidence type="ECO:0000313" key="1">
    <source>
        <dbReference type="EMBL" id="QFZ30289.1"/>
    </source>
</evidence>
<organism evidence="1 2">
    <name type="scientific">Clavispora lusitaniae</name>
    <name type="common">Candida lusitaniae</name>
    <dbReference type="NCBI Taxonomy" id="36911"/>
    <lineage>
        <taxon>Eukaryota</taxon>
        <taxon>Fungi</taxon>
        <taxon>Dikarya</taxon>
        <taxon>Ascomycota</taxon>
        <taxon>Saccharomycotina</taxon>
        <taxon>Pichiomycetes</taxon>
        <taxon>Metschnikowiaceae</taxon>
        <taxon>Clavispora</taxon>
    </lineage>
</organism>
<dbReference type="EMBL" id="CP038491">
    <property type="protein sequence ID" value="QFZ30289.1"/>
    <property type="molecule type" value="Genomic_DNA"/>
</dbReference>
<dbReference type="Proteomes" id="UP000326582">
    <property type="component" value="Chromosome 8"/>
</dbReference>